<feature type="chain" id="PRO_5025416979" evidence="1">
    <location>
        <begin position="21"/>
        <end position="283"/>
    </location>
</feature>
<dbReference type="PROSITE" id="PS51257">
    <property type="entry name" value="PROKAR_LIPOPROTEIN"/>
    <property type="match status" value="1"/>
</dbReference>
<evidence type="ECO:0000256" key="1">
    <source>
        <dbReference type="SAM" id="SignalP"/>
    </source>
</evidence>
<evidence type="ECO:0000313" key="3">
    <source>
        <dbReference type="Proteomes" id="UP000501237"/>
    </source>
</evidence>
<protein>
    <submittedName>
        <fullName evidence="2">Alpha/beta hydrolase</fullName>
    </submittedName>
</protein>
<dbReference type="GO" id="GO:0016787">
    <property type="term" value="F:hydrolase activity"/>
    <property type="evidence" value="ECO:0007669"/>
    <property type="project" value="UniProtKB-KW"/>
</dbReference>
<keyword evidence="1" id="KW-0732">Signal</keyword>
<dbReference type="EMBL" id="AP022642">
    <property type="protein sequence ID" value="BCA29545.1"/>
    <property type="molecule type" value="Genomic_DNA"/>
</dbReference>
<accession>A0A679GI07</accession>
<name>A0A679GI07_9GAMM</name>
<dbReference type="Proteomes" id="UP000501237">
    <property type="component" value="Chromosome"/>
</dbReference>
<dbReference type="InterPro" id="IPR029058">
    <property type="entry name" value="AB_hydrolase_fold"/>
</dbReference>
<dbReference type="KEGG" id="poj:PtoMrB4_35220"/>
<dbReference type="GeneID" id="57398738"/>
<evidence type="ECO:0000313" key="2">
    <source>
        <dbReference type="EMBL" id="BCA29545.1"/>
    </source>
</evidence>
<dbReference type="AlphaFoldDB" id="A0A679GI07"/>
<keyword evidence="2" id="KW-0378">Hydrolase</keyword>
<reference evidence="2 3" key="1">
    <citation type="journal article" date="2020" name="Microbiol. Resour. Announc.">
        <title>Complete genome sequence of Pseudomonas otitidis strain MrB4, isolated from Lake Biwa in Japan.</title>
        <authorList>
            <person name="Miyazaki K."/>
            <person name="Hase E."/>
            <person name="Maruya T."/>
        </authorList>
    </citation>
    <scope>NUCLEOTIDE SEQUENCE [LARGE SCALE GENOMIC DNA]</scope>
    <source>
        <strain evidence="2 3">MrB4</strain>
    </source>
</reference>
<dbReference type="Gene3D" id="3.40.50.1820">
    <property type="entry name" value="alpha/beta hydrolase"/>
    <property type="match status" value="1"/>
</dbReference>
<dbReference type="SUPFAM" id="SSF53474">
    <property type="entry name" value="alpha/beta-Hydrolases"/>
    <property type="match status" value="1"/>
</dbReference>
<feature type="signal peptide" evidence="1">
    <location>
        <begin position="1"/>
        <end position="20"/>
    </location>
</feature>
<sequence>MNARAHLALMVLLTTLAGCATVPYPAERTQHADALAQAHGWVAEDLDAGRFVLRSYHPRQGSAGGVLTIYLEGDGLAWLSPTLPSPDPTPLTPLALQLALAQPDGSAAYLARPCQFVGTRHCTTQDWTGARFAPDVVTGTSHAVDRLKASLGARELVLVGYSGGAAVALLVAARREDVRQVITVAGNLDSDAWADWHRVPRLTDSDNPARHHDELRALPQVHLVGGRDPVTPAELAQRFQAANPTGTPSQVIEMPGFDHGCCWAQDWATLWKRHAYKGSPTRR</sequence>
<dbReference type="RefSeq" id="WP_232060734.1">
    <property type="nucleotide sequence ID" value="NZ_AP022642.1"/>
</dbReference>
<proteinExistence type="predicted"/>
<gene>
    <name evidence="2" type="ORF">PtoMrB4_35220</name>
</gene>
<organism evidence="2 3">
    <name type="scientific">Metapseudomonas otitidis</name>
    <dbReference type="NCBI Taxonomy" id="319939"/>
    <lineage>
        <taxon>Bacteria</taxon>
        <taxon>Pseudomonadati</taxon>
        <taxon>Pseudomonadota</taxon>
        <taxon>Gammaproteobacteria</taxon>
        <taxon>Pseudomonadales</taxon>
        <taxon>Pseudomonadaceae</taxon>
        <taxon>Metapseudomonas</taxon>
    </lineage>
</organism>